<comment type="caution">
    <text evidence="1">The sequence shown here is derived from an EMBL/GenBank/DDBJ whole genome shotgun (WGS) entry which is preliminary data.</text>
</comment>
<dbReference type="EMBL" id="DNWC01000171">
    <property type="protein sequence ID" value="HBJ10085.1"/>
    <property type="molecule type" value="Genomic_DNA"/>
</dbReference>
<sequence length="167" mass="19376">MTNLYLKIIDELEKNRQAFIQKGMTPPRFIDIWDGQLYDENYEFVYPCIFFDYAANWTYAGKTKTGTATVELHVIADPLPDCSNVSKRLSEGLKRLDYYQIVADILEGINTENTTYLSLINESPVTTDYGIYHKLTFQTTVQRTYLNSDMTGRIEDINIKQPKIYTI</sequence>
<accession>A0A354M6E6</accession>
<evidence type="ECO:0000313" key="1">
    <source>
        <dbReference type="EMBL" id="HBJ10085.1"/>
    </source>
</evidence>
<proteinExistence type="predicted"/>
<organism evidence="1 2">
    <name type="scientific">Coprobacter fastidiosus</name>
    <dbReference type="NCBI Taxonomy" id="1099853"/>
    <lineage>
        <taxon>Bacteria</taxon>
        <taxon>Pseudomonadati</taxon>
        <taxon>Bacteroidota</taxon>
        <taxon>Bacteroidia</taxon>
        <taxon>Bacteroidales</taxon>
        <taxon>Barnesiellaceae</taxon>
        <taxon>Coprobacter</taxon>
    </lineage>
</organism>
<reference evidence="1 2" key="1">
    <citation type="journal article" date="2018" name="Nat. Biotechnol.">
        <title>A standardized bacterial taxonomy based on genome phylogeny substantially revises the tree of life.</title>
        <authorList>
            <person name="Parks D.H."/>
            <person name="Chuvochina M."/>
            <person name="Waite D.W."/>
            <person name="Rinke C."/>
            <person name="Skarshewski A."/>
            <person name="Chaumeil P.A."/>
            <person name="Hugenholtz P."/>
        </authorList>
    </citation>
    <scope>NUCLEOTIDE SEQUENCE [LARGE SCALE GENOMIC DNA]</scope>
    <source>
        <strain evidence="1">UBA11482</strain>
    </source>
</reference>
<gene>
    <name evidence="1" type="ORF">DDY73_13890</name>
</gene>
<protein>
    <submittedName>
        <fullName evidence="1">Uncharacterized protein</fullName>
    </submittedName>
</protein>
<dbReference type="Proteomes" id="UP000262954">
    <property type="component" value="Unassembled WGS sequence"/>
</dbReference>
<name>A0A354M6E6_9BACT</name>
<dbReference type="AlphaFoldDB" id="A0A354M6E6"/>
<evidence type="ECO:0000313" key="2">
    <source>
        <dbReference type="Proteomes" id="UP000262954"/>
    </source>
</evidence>